<reference evidence="2" key="1">
    <citation type="journal article" date="2019" name="Int. J. Syst. Evol. Microbiol.">
        <title>The Global Catalogue of Microorganisms (GCM) 10K type strain sequencing project: providing services to taxonomists for standard genome sequencing and annotation.</title>
        <authorList>
            <consortium name="The Broad Institute Genomics Platform"/>
            <consortium name="The Broad Institute Genome Sequencing Center for Infectious Disease"/>
            <person name="Wu L."/>
            <person name="Ma J."/>
        </authorList>
    </citation>
    <scope>NUCLEOTIDE SEQUENCE [LARGE SCALE GENOMIC DNA]</scope>
    <source>
        <strain evidence="2">CGMCC 1.15345</strain>
    </source>
</reference>
<keyword evidence="2" id="KW-1185">Reference proteome</keyword>
<protein>
    <submittedName>
        <fullName evidence="1">Uncharacterized protein</fullName>
    </submittedName>
</protein>
<name>A0ABV8WBE6_9FLAO</name>
<dbReference type="RefSeq" id="WP_179007520.1">
    <property type="nucleotide sequence ID" value="NZ_JBHSCO010000004.1"/>
</dbReference>
<dbReference type="Proteomes" id="UP001595719">
    <property type="component" value="Unassembled WGS sequence"/>
</dbReference>
<dbReference type="EMBL" id="JBHSCO010000004">
    <property type="protein sequence ID" value="MFC4392383.1"/>
    <property type="molecule type" value="Genomic_DNA"/>
</dbReference>
<comment type="caution">
    <text evidence="1">The sequence shown here is derived from an EMBL/GenBank/DDBJ whole genome shotgun (WGS) entry which is preliminary data.</text>
</comment>
<evidence type="ECO:0000313" key="2">
    <source>
        <dbReference type="Proteomes" id="UP001595719"/>
    </source>
</evidence>
<accession>A0ABV8WBE6</accession>
<proteinExistence type="predicted"/>
<sequence length="241" mass="28625">MKKRRVLSFALGFIIITLAVLRVTFGIIRFVNYHSHKNDIKKPFLDISPYVMTLEEAERRTQQHLVDIKKARDTISNTILYLDYNSLDKMSFVDKRNYGLNKVKNDSILFIDFNTQLKIPKDYYSKQSYNDSLRAAFKSVEDLNVFIYTFKAQGNVERNFKSLKTKNDLKNYRQEDIVINDEGISYKMSEKNKQFRGYVFYFQNKKEESLTFFEFESNKLSGKELKIKAFEFLAENLKHKK</sequence>
<organism evidence="1 2">
    <name type="scientific">Flavobacterium quisquiliarum</name>
    <dbReference type="NCBI Taxonomy" id="1834436"/>
    <lineage>
        <taxon>Bacteria</taxon>
        <taxon>Pseudomonadati</taxon>
        <taxon>Bacteroidota</taxon>
        <taxon>Flavobacteriia</taxon>
        <taxon>Flavobacteriales</taxon>
        <taxon>Flavobacteriaceae</taxon>
        <taxon>Flavobacterium</taxon>
    </lineage>
</organism>
<evidence type="ECO:0000313" key="1">
    <source>
        <dbReference type="EMBL" id="MFC4392383.1"/>
    </source>
</evidence>
<gene>
    <name evidence="1" type="ORF">ACFOY0_15390</name>
</gene>